<sequence>MAYTQQFNSQVYESGWDNMVLILYRNGLKENIQIGIVLSGQTFAKLPNIHTLAIQLSNEIEANPTLLTRLTTIIPPPQQNFQQ</sequence>
<dbReference type="EMBL" id="LAVV01008329">
    <property type="protein sequence ID" value="KNZ53095.1"/>
    <property type="molecule type" value="Genomic_DNA"/>
</dbReference>
<comment type="caution">
    <text evidence="1">The sequence shown here is derived from an EMBL/GenBank/DDBJ whole genome shotgun (WGS) entry which is preliminary data.</text>
</comment>
<name>A0A0L6UYZ0_9BASI</name>
<proteinExistence type="predicted"/>
<evidence type="ECO:0000313" key="2">
    <source>
        <dbReference type="Proteomes" id="UP000037035"/>
    </source>
</evidence>
<dbReference type="OrthoDB" id="5552562at2759"/>
<dbReference type="VEuPathDB" id="FungiDB:VP01_3344g1"/>
<accession>A0A0L6UYZ0</accession>
<organism evidence="1 2">
    <name type="scientific">Puccinia sorghi</name>
    <dbReference type="NCBI Taxonomy" id="27349"/>
    <lineage>
        <taxon>Eukaryota</taxon>
        <taxon>Fungi</taxon>
        <taxon>Dikarya</taxon>
        <taxon>Basidiomycota</taxon>
        <taxon>Pucciniomycotina</taxon>
        <taxon>Pucciniomycetes</taxon>
        <taxon>Pucciniales</taxon>
        <taxon>Pucciniaceae</taxon>
        <taxon>Puccinia</taxon>
    </lineage>
</organism>
<dbReference type="AlphaFoldDB" id="A0A0L6UYZ0"/>
<reference evidence="1 2" key="1">
    <citation type="submission" date="2015-08" db="EMBL/GenBank/DDBJ databases">
        <title>Next Generation Sequencing and Analysis of the Genome of Puccinia sorghi L Schw, the Causal Agent of Maize Common Rust.</title>
        <authorList>
            <person name="Rochi L."/>
            <person name="Burguener G."/>
            <person name="Darino M."/>
            <person name="Turjanski A."/>
            <person name="Kreff E."/>
            <person name="Dieguez M.J."/>
            <person name="Sacco F."/>
        </authorList>
    </citation>
    <scope>NUCLEOTIDE SEQUENCE [LARGE SCALE GENOMIC DNA]</scope>
    <source>
        <strain evidence="1 2">RO10H11247</strain>
    </source>
</reference>
<dbReference type="Proteomes" id="UP000037035">
    <property type="component" value="Unassembled WGS sequence"/>
</dbReference>
<gene>
    <name evidence="1" type="ORF">VP01_3344g1</name>
</gene>
<evidence type="ECO:0000313" key="1">
    <source>
        <dbReference type="EMBL" id="KNZ53095.1"/>
    </source>
</evidence>
<protein>
    <submittedName>
        <fullName evidence="1">Uncharacterized protein</fullName>
    </submittedName>
</protein>
<keyword evidence="2" id="KW-1185">Reference proteome</keyword>